<feature type="domain" description="G-patch" evidence="2">
    <location>
        <begin position="302"/>
        <end position="356"/>
    </location>
</feature>
<dbReference type="GO" id="GO:0003676">
    <property type="term" value="F:nucleic acid binding"/>
    <property type="evidence" value="ECO:0007669"/>
    <property type="project" value="InterPro"/>
</dbReference>
<dbReference type="OrthoDB" id="2538319at2759"/>
<dbReference type="AlphaFoldDB" id="A0A238FPG8"/>
<keyword evidence="4" id="KW-1185">Reference proteome</keyword>
<feature type="compositionally biased region" description="Low complexity" evidence="1">
    <location>
        <begin position="270"/>
        <end position="281"/>
    </location>
</feature>
<proteinExistence type="predicted"/>
<dbReference type="Pfam" id="PF01585">
    <property type="entry name" value="G-patch"/>
    <property type="match status" value="1"/>
</dbReference>
<sequence length="415" mass="45611">MSSNSFNPPVASPPTASPTSLNWAPASTSSLVTSSSSSSTVAHYSAPPTSTSTPSPDHQVIAHLRAFSPPKWIFSHPTPVNSSTCHVGDDPIRTTTSSFYDPQRVGSRHAHHGPVPKDKDEEAFPAYAPKRSGIRFVKASSEWTGSNLNRGHEIEGKTSQGSVGSALVDERVQISKGSQVRGLYESLVGLEGTPRSDELVPKESKISPPPEVQVDIDLTSDRSDSDSDPQIIILDPTTRLPEPLLGPTPMRHTQRARARPNPPHSRAIHELLPPSQPSELPANAQGQPLVPLIAPTHYAIPPTNIGWRILERQGWKEGASLGVPSEEEGSATSQRLKVPLKASDKFDRKGLGIKGKEKGDREGSRDRSKKEKERENQRREWVELEKRGKGRREIEMRQRQEAKERKELLAYMNRA</sequence>
<reference evidence="4" key="1">
    <citation type="submission" date="2016-09" db="EMBL/GenBank/DDBJ databases">
        <authorList>
            <person name="Jeantristanb JTB J.-T."/>
            <person name="Ricardo R."/>
        </authorList>
    </citation>
    <scope>NUCLEOTIDE SEQUENCE [LARGE SCALE GENOMIC DNA]</scope>
</reference>
<protein>
    <submittedName>
        <fullName evidence="3">BQ2448_6333 protein</fullName>
    </submittedName>
</protein>
<evidence type="ECO:0000313" key="4">
    <source>
        <dbReference type="Proteomes" id="UP000198372"/>
    </source>
</evidence>
<dbReference type="SMART" id="SM00443">
    <property type="entry name" value="G_patch"/>
    <property type="match status" value="1"/>
</dbReference>
<dbReference type="PANTHER" id="PTHR20923">
    <property type="entry name" value="BAT4 PROTEIN-RELATED"/>
    <property type="match status" value="1"/>
</dbReference>
<feature type="compositionally biased region" description="Basic and acidic residues" evidence="1">
    <location>
        <begin position="194"/>
        <end position="205"/>
    </location>
</feature>
<feature type="region of interest" description="Disordered" evidence="1">
    <location>
        <begin position="193"/>
        <end position="284"/>
    </location>
</feature>
<name>A0A238FPG8_9BASI</name>
<dbReference type="InterPro" id="IPR039146">
    <property type="entry name" value="GPANK1"/>
</dbReference>
<feature type="region of interest" description="Disordered" evidence="1">
    <location>
        <begin position="1"/>
        <end position="59"/>
    </location>
</feature>
<dbReference type="PANTHER" id="PTHR20923:SF1">
    <property type="entry name" value="G PATCH DOMAIN AND ANKYRIN REPEAT-CONTAINING PROTEIN 1"/>
    <property type="match status" value="1"/>
</dbReference>
<gene>
    <name evidence="3" type="ORF">BQ2448_6333</name>
</gene>
<dbReference type="PROSITE" id="PS50174">
    <property type="entry name" value="G_PATCH"/>
    <property type="match status" value="1"/>
</dbReference>
<evidence type="ECO:0000259" key="2">
    <source>
        <dbReference type="PROSITE" id="PS50174"/>
    </source>
</evidence>
<evidence type="ECO:0000256" key="1">
    <source>
        <dbReference type="SAM" id="MobiDB-lite"/>
    </source>
</evidence>
<dbReference type="STRING" id="269621.A0A238FPG8"/>
<feature type="compositionally biased region" description="Basic and acidic residues" evidence="1">
    <location>
        <begin position="342"/>
        <end position="408"/>
    </location>
</feature>
<organism evidence="3 4">
    <name type="scientific">Microbotryum intermedium</name>
    <dbReference type="NCBI Taxonomy" id="269621"/>
    <lineage>
        <taxon>Eukaryota</taxon>
        <taxon>Fungi</taxon>
        <taxon>Dikarya</taxon>
        <taxon>Basidiomycota</taxon>
        <taxon>Pucciniomycotina</taxon>
        <taxon>Microbotryomycetes</taxon>
        <taxon>Microbotryales</taxon>
        <taxon>Microbotryaceae</taxon>
        <taxon>Microbotryum</taxon>
    </lineage>
</organism>
<feature type="compositionally biased region" description="Low complexity" evidence="1">
    <location>
        <begin position="27"/>
        <end position="56"/>
    </location>
</feature>
<feature type="region of interest" description="Disordered" evidence="1">
    <location>
        <begin position="98"/>
        <end position="121"/>
    </location>
</feature>
<dbReference type="Proteomes" id="UP000198372">
    <property type="component" value="Unassembled WGS sequence"/>
</dbReference>
<feature type="region of interest" description="Disordered" evidence="1">
    <location>
        <begin position="320"/>
        <end position="415"/>
    </location>
</feature>
<evidence type="ECO:0000313" key="3">
    <source>
        <dbReference type="EMBL" id="SCV73903.1"/>
    </source>
</evidence>
<dbReference type="EMBL" id="FMSP01000019">
    <property type="protein sequence ID" value="SCV73903.1"/>
    <property type="molecule type" value="Genomic_DNA"/>
</dbReference>
<accession>A0A238FPG8</accession>
<dbReference type="InterPro" id="IPR000467">
    <property type="entry name" value="G_patch_dom"/>
</dbReference>